<organism evidence="1 2">
    <name type="scientific">Acinetobacter baumannii MRSN 3527</name>
    <dbReference type="NCBI Taxonomy" id="1409923"/>
    <lineage>
        <taxon>Bacteria</taxon>
        <taxon>Pseudomonadati</taxon>
        <taxon>Pseudomonadota</taxon>
        <taxon>Gammaproteobacteria</taxon>
        <taxon>Moraxellales</taxon>
        <taxon>Moraxellaceae</taxon>
        <taxon>Acinetobacter</taxon>
        <taxon>Acinetobacter calcoaceticus/baumannii complex</taxon>
    </lineage>
</organism>
<sequence length="39" mass="4577">MQNPKFADEVSNSALDPNKRKYKKLKIKVTKDDNQLELE</sequence>
<reference evidence="1 2" key="1">
    <citation type="submission" date="2014-07" db="EMBL/GenBank/DDBJ databases">
        <authorList>
            <person name="Harkins D.M."/>
            <person name="Lesho E."/>
            <person name="Waterman P.E."/>
            <person name="Chan A."/>
            <person name="Fouts D.E."/>
        </authorList>
    </citation>
    <scope>NUCLEOTIDE SEQUENCE [LARGE SCALE GENOMIC DNA]</scope>
    <source>
        <strain evidence="1 2">MRSN 3527</strain>
    </source>
</reference>
<protein>
    <submittedName>
        <fullName evidence="1">Uncharacterized protein</fullName>
    </submittedName>
</protein>
<gene>
    <name evidence="1" type="ORF">T630_2780</name>
</gene>
<comment type="caution">
    <text evidence="1">The sequence shown here is derived from an EMBL/GenBank/DDBJ whole genome shotgun (WGS) entry which is preliminary data.</text>
</comment>
<accession>A0A0J1CTZ2</accession>
<proteinExistence type="predicted"/>
<name>A0A0J1CTZ2_ACIBA</name>
<dbReference type="PATRIC" id="fig|1409923.3.peg.4001"/>
<dbReference type="AlphaFoldDB" id="A0A0J1CTZ2"/>
<evidence type="ECO:0000313" key="1">
    <source>
        <dbReference type="EMBL" id="KLT82633.1"/>
    </source>
</evidence>
<dbReference type="Proteomes" id="UP000036122">
    <property type="component" value="Unassembled WGS sequence"/>
</dbReference>
<evidence type="ECO:0000313" key="2">
    <source>
        <dbReference type="Proteomes" id="UP000036122"/>
    </source>
</evidence>
<dbReference type="EMBL" id="JPHZ01000044">
    <property type="protein sequence ID" value="KLT82633.1"/>
    <property type="molecule type" value="Genomic_DNA"/>
</dbReference>